<gene>
    <name evidence="3" type="ORF">RM423_07980</name>
</gene>
<keyword evidence="2" id="KW-0472">Membrane</keyword>
<evidence type="ECO:0008006" key="5">
    <source>
        <dbReference type="Google" id="ProtNLM"/>
    </source>
</evidence>
<keyword evidence="2" id="KW-0812">Transmembrane</keyword>
<dbReference type="EMBL" id="JAVREH010000007">
    <property type="protein sequence ID" value="MDT0261332.1"/>
    <property type="molecule type" value="Genomic_DNA"/>
</dbReference>
<proteinExistence type="predicted"/>
<evidence type="ECO:0000313" key="3">
    <source>
        <dbReference type="EMBL" id="MDT0261332.1"/>
    </source>
</evidence>
<organism evidence="3 4">
    <name type="scientific">Jatrophihabitans lederbergiae</name>
    <dbReference type="NCBI Taxonomy" id="3075547"/>
    <lineage>
        <taxon>Bacteria</taxon>
        <taxon>Bacillati</taxon>
        <taxon>Actinomycetota</taxon>
        <taxon>Actinomycetes</taxon>
        <taxon>Jatrophihabitantales</taxon>
        <taxon>Jatrophihabitantaceae</taxon>
        <taxon>Jatrophihabitans</taxon>
    </lineage>
</organism>
<accession>A0ABU2J8M4</accession>
<evidence type="ECO:0000313" key="4">
    <source>
        <dbReference type="Proteomes" id="UP001183176"/>
    </source>
</evidence>
<feature type="compositionally biased region" description="Low complexity" evidence="1">
    <location>
        <begin position="348"/>
        <end position="365"/>
    </location>
</feature>
<keyword evidence="2" id="KW-1133">Transmembrane helix</keyword>
<feature type="transmembrane region" description="Helical" evidence="2">
    <location>
        <begin position="380"/>
        <end position="399"/>
    </location>
</feature>
<reference evidence="4" key="1">
    <citation type="submission" date="2023-07" db="EMBL/GenBank/DDBJ databases">
        <title>30 novel species of actinomycetes from the DSMZ collection.</title>
        <authorList>
            <person name="Nouioui I."/>
        </authorList>
    </citation>
    <scope>NUCLEOTIDE SEQUENCE [LARGE SCALE GENOMIC DNA]</scope>
    <source>
        <strain evidence="4">DSM 44399</strain>
    </source>
</reference>
<feature type="region of interest" description="Disordered" evidence="1">
    <location>
        <begin position="348"/>
        <end position="374"/>
    </location>
</feature>
<sequence length="406" mass="41086">MGATGEVAAVRWPGADQGGAAGSAVVAMIGRPALLVGAAVLAGPAVLGDPLAAAATSSVAFRFADPRIDEASGLAVGVRSPGVVYVQNDSGDSARFFAVDASTGRTVAVCQVPDARNVDWEDLATGPDARRVPSVWLGDIGNNDESRTSITVYRVDEPAVGSGSGASGSGGDLATGRPDVWRLRYPDGPHNAEALFVDPLSHRVYLVTKSLFGRSEVFELPAAPSGPGAATQALSRVGSIDFEFTGTTGGPNLVGQLTATGASMSADGSRLVVRTYTDAYLWPVRGSDVPGALAGKPTRMPLPEQPLGEGIAFGGRGLLIDTEGAGAPVYTVALPAVTELPAVTKQPPAASSSAAARPTPGATTSQPGPVSAGHNGDRSLGWALASCAVVGAALAGWVMRRMSKRH</sequence>
<dbReference type="Proteomes" id="UP001183176">
    <property type="component" value="Unassembled WGS sequence"/>
</dbReference>
<protein>
    <recommendedName>
        <fullName evidence="5">Esterase-like activity of phytase family protein</fullName>
    </recommendedName>
</protein>
<evidence type="ECO:0000256" key="1">
    <source>
        <dbReference type="SAM" id="MobiDB-lite"/>
    </source>
</evidence>
<name>A0ABU2J8M4_9ACTN</name>
<keyword evidence="4" id="KW-1185">Reference proteome</keyword>
<comment type="caution">
    <text evidence="3">The sequence shown here is derived from an EMBL/GenBank/DDBJ whole genome shotgun (WGS) entry which is preliminary data.</text>
</comment>
<evidence type="ECO:0000256" key="2">
    <source>
        <dbReference type="SAM" id="Phobius"/>
    </source>
</evidence>
<dbReference type="RefSeq" id="WP_311422488.1">
    <property type="nucleotide sequence ID" value="NZ_JAVREH010000007.1"/>
</dbReference>